<dbReference type="InterPro" id="IPR043150">
    <property type="entry name" value="Phytochrome_PHY_sf"/>
</dbReference>
<dbReference type="Pfam" id="PF00360">
    <property type="entry name" value="PHY"/>
    <property type="match status" value="1"/>
</dbReference>
<dbReference type="GO" id="GO:0000155">
    <property type="term" value="F:phosphorelay sensor kinase activity"/>
    <property type="evidence" value="ECO:0007669"/>
    <property type="project" value="InterPro"/>
</dbReference>
<dbReference type="SUPFAM" id="SSF55781">
    <property type="entry name" value="GAF domain-like"/>
    <property type="match status" value="2"/>
</dbReference>
<dbReference type="InterPro" id="IPR036890">
    <property type="entry name" value="HATPase_C_sf"/>
</dbReference>
<comment type="PTM">
    <text evidence="9">Contains one covalently linked phytochromobilin chromophore.</text>
</comment>
<evidence type="ECO:0000313" key="14">
    <source>
        <dbReference type="EMBL" id="PNR43640.1"/>
    </source>
</evidence>
<dbReference type="Proteomes" id="UP000006727">
    <property type="component" value="Chromosome 12"/>
</dbReference>
<accession>A9SLL8</accession>
<evidence type="ECO:0000313" key="16">
    <source>
        <dbReference type="Proteomes" id="UP000006727"/>
    </source>
</evidence>
<evidence type="ECO:0000256" key="6">
    <source>
        <dbReference type="ARBA" id="ARBA00023163"/>
    </source>
</evidence>
<dbReference type="CDD" id="cd00130">
    <property type="entry name" value="PAS"/>
    <property type="match status" value="2"/>
</dbReference>
<dbReference type="InterPro" id="IPR000014">
    <property type="entry name" value="PAS"/>
</dbReference>
<dbReference type="InterPro" id="IPR044767">
    <property type="entry name" value="Phy_HATPase-like"/>
</dbReference>
<dbReference type="InterPro" id="IPR003018">
    <property type="entry name" value="GAF"/>
</dbReference>
<dbReference type="Pfam" id="PF00512">
    <property type="entry name" value="HisKA"/>
    <property type="match status" value="1"/>
</dbReference>
<evidence type="ECO:0000259" key="11">
    <source>
        <dbReference type="PROSITE" id="PS50046"/>
    </source>
</evidence>
<dbReference type="Gene3D" id="3.30.450.40">
    <property type="match status" value="1"/>
</dbReference>
<dbReference type="KEGG" id="ppp:112289282"/>
<dbReference type="GO" id="GO:0005634">
    <property type="term" value="C:nucleus"/>
    <property type="evidence" value="ECO:0000318"/>
    <property type="project" value="GO_Central"/>
</dbReference>
<organism evidence="14">
    <name type="scientific">Physcomitrium patens</name>
    <name type="common">Spreading-leaved earth moss</name>
    <name type="synonym">Physcomitrella patens</name>
    <dbReference type="NCBI Taxonomy" id="3218"/>
    <lineage>
        <taxon>Eukaryota</taxon>
        <taxon>Viridiplantae</taxon>
        <taxon>Streptophyta</taxon>
        <taxon>Embryophyta</taxon>
        <taxon>Bryophyta</taxon>
        <taxon>Bryophytina</taxon>
        <taxon>Bryopsida</taxon>
        <taxon>Funariidae</taxon>
        <taxon>Funariales</taxon>
        <taxon>Funariaceae</taxon>
        <taxon>Physcomitrium</taxon>
    </lineage>
</organism>
<feature type="domain" description="Phytochrome chromophore attachment site" evidence="11">
    <location>
        <begin position="218"/>
        <end position="386"/>
    </location>
</feature>
<dbReference type="SMART" id="SM00091">
    <property type="entry name" value="PAS"/>
    <property type="match status" value="2"/>
</dbReference>
<dbReference type="PROSITE" id="PS50046">
    <property type="entry name" value="PHYTOCHROME_2"/>
    <property type="match status" value="1"/>
</dbReference>
<dbReference type="InterPro" id="IPR029016">
    <property type="entry name" value="GAF-like_dom_sf"/>
</dbReference>
<dbReference type="GO" id="GO:0009881">
    <property type="term" value="F:photoreceptor activity"/>
    <property type="evidence" value="ECO:0007669"/>
    <property type="project" value="UniProtKB-KW"/>
</dbReference>
<dbReference type="EnsemblPlants" id="Pp3c12_9240V3.4">
    <property type="protein sequence ID" value="Pp3c12_9240V3.4"/>
    <property type="gene ID" value="Pp3c12_9240"/>
</dbReference>
<reference evidence="14 16" key="2">
    <citation type="journal article" date="2018" name="Plant J.">
        <title>The Physcomitrella patens chromosome-scale assembly reveals moss genome structure and evolution.</title>
        <authorList>
            <person name="Lang D."/>
            <person name="Ullrich K.K."/>
            <person name="Murat F."/>
            <person name="Fuchs J."/>
            <person name="Jenkins J."/>
            <person name="Haas F.B."/>
            <person name="Piednoel M."/>
            <person name="Gundlach H."/>
            <person name="Van Bel M."/>
            <person name="Meyberg R."/>
            <person name="Vives C."/>
            <person name="Morata J."/>
            <person name="Symeonidi A."/>
            <person name="Hiss M."/>
            <person name="Muchero W."/>
            <person name="Kamisugi Y."/>
            <person name="Saleh O."/>
            <person name="Blanc G."/>
            <person name="Decker E.L."/>
            <person name="van Gessel N."/>
            <person name="Grimwood J."/>
            <person name="Hayes R.D."/>
            <person name="Graham S.W."/>
            <person name="Gunter L.E."/>
            <person name="McDaniel S.F."/>
            <person name="Hoernstein S.N.W."/>
            <person name="Larsson A."/>
            <person name="Li F.W."/>
            <person name="Perroud P.F."/>
            <person name="Phillips J."/>
            <person name="Ranjan P."/>
            <person name="Rokshar D.S."/>
            <person name="Rothfels C.J."/>
            <person name="Schneider L."/>
            <person name="Shu S."/>
            <person name="Stevenson D.W."/>
            <person name="Thummler F."/>
            <person name="Tillich M."/>
            <person name="Villarreal Aguilar J.C."/>
            <person name="Widiez T."/>
            <person name="Wong G.K."/>
            <person name="Wymore A."/>
            <person name="Zhang Y."/>
            <person name="Zimmer A.D."/>
            <person name="Quatrano R.S."/>
            <person name="Mayer K.F.X."/>
            <person name="Goodstein D."/>
            <person name="Casacuberta J.M."/>
            <person name="Vandepoele K."/>
            <person name="Reski R."/>
            <person name="Cuming A.C."/>
            <person name="Tuskan G.A."/>
            <person name="Maumus F."/>
            <person name="Salse J."/>
            <person name="Schmutz J."/>
            <person name="Rensing S.A."/>
        </authorList>
    </citation>
    <scope>NUCLEOTIDE SEQUENCE [LARGE SCALE GENOMIC DNA]</scope>
    <source>
        <strain evidence="15 16">cv. Gransden 2004</strain>
    </source>
</reference>
<dbReference type="SUPFAM" id="SSF55785">
    <property type="entry name" value="PYP-like sensor domain (PAS domain)"/>
    <property type="match status" value="3"/>
</dbReference>
<dbReference type="InterPro" id="IPR013515">
    <property type="entry name" value="Phytochrome_cen-reg"/>
</dbReference>
<dbReference type="AlphaFoldDB" id="A9SLL8"/>
<dbReference type="GO" id="GO:0017006">
    <property type="term" value="P:protein-tetrapyrrole linkage"/>
    <property type="evidence" value="ECO:0007669"/>
    <property type="project" value="InterPro"/>
</dbReference>
<dbReference type="PROSITE" id="PS50112">
    <property type="entry name" value="PAS"/>
    <property type="match status" value="2"/>
</dbReference>
<dbReference type="PANTHER" id="PTHR47876">
    <property type="entry name" value="OS08G0260000 PROTEIN"/>
    <property type="match status" value="1"/>
</dbReference>
<evidence type="ECO:0000256" key="1">
    <source>
        <dbReference type="ARBA" id="ARBA00008235"/>
    </source>
</evidence>
<evidence type="ECO:0000313" key="15">
    <source>
        <dbReference type="EnsemblPlants" id="Pp3c12_9240V3.1"/>
    </source>
</evidence>
<reference evidence="15" key="3">
    <citation type="submission" date="2020-12" db="UniProtKB">
        <authorList>
            <consortium name="EnsemblPlants"/>
        </authorList>
    </citation>
    <scope>IDENTIFICATION</scope>
</reference>
<dbReference type="InterPro" id="IPR003661">
    <property type="entry name" value="HisK_dim/P_dom"/>
</dbReference>
<dbReference type="Gene3D" id="3.30.450.270">
    <property type="match status" value="1"/>
</dbReference>
<dbReference type="Gene3D" id="3.30.565.10">
    <property type="entry name" value="Histidine kinase-like ATPase, C-terminal domain"/>
    <property type="match status" value="1"/>
</dbReference>
<keyword evidence="5 8" id="KW-0805">Transcription regulation</keyword>
<dbReference type="EnsemblPlants" id="Pp3c12_9240V3.1">
    <property type="protein sequence ID" value="Pp3c12_9240V3.1"/>
    <property type="gene ID" value="Pp3c12_9240"/>
</dbReference>
<comment type="similarity">
    <text evidence="1 8">Belongs to the phytochrome family.</text>
</comment>
<keyword evidence="16" id="KW-1185">Reference proteome</keyword>
<keyword evidence="2 8" id="KW-0600">Photoreceptor protein</keyword>
<dbReference type="OMA" id="GWPRSEV"/>
<dbReference type="GO" id="GO:0009585">
    <property type="term" value="P:red, far-red light phototransduction"/>
    <property type="evidence" value="ECO:0007669"/>
    <property type="project" value="InterPro"/>
</dbReference>
<dbReference type="InterPro" id="IPR005467">
    <property type="entry name" value="His_kinase_dom"/>
</dbReference>
<dbReference type="Gramene" id="Pp3c12_9240V3.4">
    <property type="protein sequence ID" value="Pp3c12_9240V3.4"/>
    <property type="gene ID" value="Pp3c12_9240"/>
</dbReference>
<keyword evidence="3 8" id="KW-0716">Sensory transduction</keyword>
<dbReference type="GeneID" id="112289282"/>
<evidence type="ECO:0000256" key="10">
    <source>
        <dbReference type="SAM" id="MobiDB-lite"/>
    </source>
</evidence>
<dbReference type="Pfam" id="PF02518">
    <property type="entry name" value="HATPase_c"/>
    <property type="match status" value="1"/>
</dbReference>
<dbReference type="FunFam" id="3.30.450.270:FF:000001">
    <property type="entry name" value="Phytochrome"/>
    <property type="match status" value="1"/>
</dbReference>
<dbReference type="SMART" id="SM00388">
    <property type="entry name" value="HisKA"/>
    <property type="match status" value="1"/>
</dbReference>
<dbReference type="NCBIfam" id="TIGR00229">
    <property type="entry name" value="sensory_box"/>
    <property type="match status" value="1"/>
</dbReference>
<dbReference type="Pfam" id="PF01590">
    <property type="entry name" value="GAF"/>
    <property type="match status" value="1"/>
</dbReference>
<dbReference type="RefSeq" id="XP_024390148.1">
    <property type="nucleotide sequence ID" value="XM_024534380.2"/>
</dbReference>
<comment type="function">
    <text evidence="8">Regulatory photoreceptor which exists in two forms that are reversibly interconvertible by light: the Pr form that absorbs maximally in the red region of the spectrum and the Pfr form that absorbs maximally in the far-red region.</text>
</comment>
<evidence type="ECO:0000259" key="13">
    <source>
        <dbReference type="PROSITE" id="PS50112"/>
    </source>
</evidence>
<dbReference type="GO" id="GO:0009584">
    <property type="term" value="P:detection of visible light"/>
    <property type="evidence" value="ECO:0007669"/>
    <property type="project" value="InterPro"/>
</dbReference>
<keyword evidence="4 8" id="KW-0157">Chromophore</keyword>
<dbReference type="InterPro" id="IPR013767">
    <property type="entry name" value="PAS_fold"/>
</dbReference>
<evidence type="ECO:0000256" key="7">
    <source>
        <dbReference type="ARBA" id="ARBA00023170"/>
    </source>
</evidence>
<dbReference type="PRINTS" id="PR01033">
    <property type="entry name" value="PHYTOCHROME"/>
</dbReference>
<dbReference type="STRING" id="3218.A9SLL8"/>
<dbReference type="PANTHER" id="PTHR47876:SF3">
    <property type="entry name" value="PHYTOCHROME 1"/>
    <property type="match status" value="1"/>
</dbReference>
<dbReference type="EMBL" id="ABEU02000012">
    <property type="protein sequence ID" value="PNR43640.1"/>
    <property type="molecule type" value="Genomic_DNA"/>
</dbReference>
<dbReference type="PROSITE" id="PS50109">
    <property type="entry name" value="HIS_KIN"/>
    <property type="match status" value="1"/>
</dbReference>
<dbReference type="Gramene" id="Pp3c12_9240V3.1">
    <property type="protein sequence ID" value="Pp3c12_9240V3.1"/>
    <property type="gene ID" value="Pp3c12_9240"/>
</dbReference>
<dbReference type="InterPro" id="IPR012129">
    <property type="entry name" value="Phytochrome_A-E"/>
</dbReference>
<dbReference type="Pfam" id="PF08446">
    <property type="entry name" value="PAS_2"/>
    <property type="match status" value="1"/>
</dbReference>
<feature type="domain" description="PAS" evidence="13">
    <location>
        <begin position="611"/>
        <end position="682"/>
    </location>
</feature>
<dbReference type="SMART" id="SM00065">
    <property type="entry name" value="GAF"/>
    <property type="match status" value="1"/>
</dbReference>
<dbReference type="eggNOG" id="ENOG502QPNJ">
    <property type="taxonomic scope" value="Eukaryota"/>
</dbReference>
<feature type="binding site" description="covalent" evidence="9">
    <location>
        <position position="323"/>
    </location>
    <ligand>
        <name>phytochromobilin</name>
        <dbReference type="ChEBI" id="CHEBI:189064"/>
    </ligand>
</feature>
<name>A9SLL8_PHYPA</name>
<feature type="domain" description="PAS" evidence="13">
    <location>
        <begin position="745"/>
        <end position="797"/>
    </location>
</feature>
<dbReference type="InterPro" id="IPR035965">
    <property type="entry name" value="PAS-like_dom_sf"/>
</dbReference>
<dbReference type="FunFam" id="3.30.450.20:FF:000034">
    <property type="entry name" value="Phytochrome"/>
    <property type="match status" value="1"/>
</dbReference>
<evidence type="ECO:0000259" key="12">
    <source>
        <dbReference type="PROSITE" id="PS50109"/>
    </source>
</evidence>
<proteinExistence type="inferred from homology"/>
<dbReference type="InterPro" id="IPR013516">
    <property type="entry name" value="Phyto_chromo_BS"/>
</dbReference>
<keyword evidence="6 8" id="KW-0804">Transcription</keyword>
<dbReference type="Gene3D" id="3.30.450.20">
    <property type="entry name" value="PAS domain"/>
    <property type="match status" value="3"/>
</dbReference>
<dbReference type="PaxDb" id="3218-PP1S91_116V6.2"/>
<keyword evidence="7 8" id="KW-0675">Receptor</keyword>
<reference evidence="14 16" key="1">
    <citation type="journal article" date="2008" name="Science">
        <title>The Physcomitrella genome reveals evolutionary insights into the conquest of land by plants.</title>
        <authorList>
            <person name="Rensing S."/>
            <person name="Lang D."/>
            <person name="Zimmer A."/>
            <person name="Terry A."/>
            <person name="Salamov A."/>
            <person name="Shapiro H."/>
            <person name="Nishiyama T."/>
            <person name="Perroud P.-F."/>
            <person name="Lindquist E."/>
            <person name="Kamisugi Y."/>
            <person name="Tanahashi T."/>
            <person name="Sakakibara K."/>
            <person name="Fujita T."/>
            <person name="Oishi K."/>
            <person name="Shin-I T."/>
            <person name="Kuroki Y."/>
            <person name="Toyoda A."/>
            <person name="Suzuki Y."/>
            <person name="Hashimoto A."/>
            <person name="Yamaguchi K."/>
            <person name="Sugano A."/>
            <person name="Kohara Y."/>
            <person name="Fujiyama A."/>
            <person name="Anterola A."/>
            <person name="Aoki S."/>
            <person name="Ashton N."/>
            <person name="Barbazuk W.B."/>
            <person name="Barker E."/>
            <person name="Bennetzen J."/>
            <person name="Bezanilla M."/>
            <person name="Blankenship R."/>
            <person name="Cho S.H."/>
            <person name="Dutcher S."/>
            <person name="Estelle M."/>
            <person name="Fawcett J.A."/>
            <person name="Gundlach H."/>
            <person name="Hanada K."/>
            <person name="Heyl A."/>
            <person name="Hicks K.A."/>
            <person name="Hugh J."/>
            <person name="Lohr M."/>
            <person name="Mayer K."/>
            <person name="Melkozernov A."/>
            <person name="Murata T."/>
            <person name="Nelson D."/>
            <person name="Pils B."/>
            <person name="Prigge M."/>
            <person name="Reiss B."/>
            <person name="Renner T."/>
            <person name="Rombauts S."/>
            <person name="Rushton P."/>
            <person name="Sanderfoot A."/>
            <person name="Schween G."/>
            <person name="Shiu S.-H."/>
            <person name="Stueber K."/>
            <person name="Theodoulou F.L."/>
            <person name="Tu H."/>
            <person name="Van de Peer Y."/>
            <person name="Verrier P.J."/>
            <person name="Waters E."/>
            <person name="Wood A."/>
            <person name="Yang L."/>
            <person name="Cove D."/>
            <person name="Cuming A."/>
            <person name="Hasebe M."/>
            <person name="Lucas S."/>
            <person name="Mishler D.B."/>
            <person name="Reski R."/>
            <person name="Grigoriev I."/>
            <person name="Quatrano R.S."/>
            <person name="Boore J.L."/>
        </authorList>
    </citation>
    <scope>NUCLEOTIDE SEQUENCE [LARGE SCALE GENOMIC DNA]</scope>
    <source>
        <strain evidence="15 16">cv. Gransden 2004</strain>
    </source>
</reference>
<evidence type="ECO:0000256" key="4">
    <source>
        <dbReference type="ARBA" id="ARBA00022991"/>
    </source>
</evidence>
<dbReference type="Pfam" id="PF00989">
    <property type="entry name" value="PAS"/>
    <property type="match status" value="2"/>
</dbReference>
<dbReference type="CDD" id="cd00082">
    <property type="entry name" value="HisKA"/>
    <property type="match status" value="1"/>
</dbReference>
<feature type="region of interest" description="Disordered" evidence="10">
    <location>
        <begin position="1"/>
        <end position="22"/>
    </location>
</feature>
<dbReference type="InterPro" id="IPR001294">
    <property type="entry name" value="Phytochrome"/>
</dbReference>
<sequence>MSSTKLSYSSGTSVKSKHSVRVQQTTADAKLQAVYEESNDSGDSFDYSKSVGQATKSTVQQVPAQAVTAYLQRMQRGGLTQNFGCMLAVEESTFRVIAYSENAPEMLDLMPQAVPSVGLKEVLGIGTDARLLFTPSSASTLERAAATSDLTMVNPISVHSRNSGKPFYAIVHRIDVGIVIDFEPVRSNDVVISTAGALHSHKLAAKAVSRLQSLPGGDIGLLCDAVVEEVRELTGYDRVMAYKFHDDEHGEVLAEIRRSDLESYLGLHYPSTDIPQASRFLFMKNRVRMIADCCAPPVKVIQDKDLRQPITLAGSTLRAPHGCHAQYMGNMGSVASITLAVIVHDQEEDFGVQQKGRRLWGLVVCHHTSPRTISFPLRSACEFLMQVFGLQLNMEVELQAQMKEKHILRTQTLLCDMLLRDAPVGIVSQSPNIMDLVKCDGAALYYENQFWLLGTTPSEEQIEEIAAWLLEHHKDSTGLSTDSLADAGYPGANLLGDAVCGMAAARISSKDFLLWFRSHSAKEIKWGGAKHDAEDRDDSRKMTPRSSFNAFLEVVKRRSVPWEDIEMDAIHSLQLILRGSFQDVDGSGGKTMIHSRLHDLKLQGMDELSTVANEMVRLIETATAPILAVDSNGFINGWNAKVAELTGLPVGEAMGRSLVKDLILEEYVEVVERLLYLALQGEEEQNIEVSLKTFGAQKAKGAVILVVNACSSRDVQENVVGVCFVGQDVTGQKMVHDKFTRIHGDYKSIVQSPNPLIPPIFGSDELGYCIEWSPSMEKLTGWKREEVLGKMLVGEIFGVHQMCCRLKGQDAVTKFMIVLNNAMDGQDTDKYPFSFHDRQGKLVEALLTANKRTDADGYITGVFCFLHIASPELLQALTVQRATEKVAFAKLKELAYIRQEIKNPLYGIMFTRNLMEDTDLSDEQKQYMDTSAVCERQLRKILDDMDLESIEDGYLELETMEFEMGSMMDAVVSQGMVTSREKGLQLIRETPREIQGMCLFGDQVRLQQVLADFLLNAVRFTPSSEGWVGIKVVPTRKRLGGGFHVVHLEFRVTHPGSGLPEELVHEMFDRGRGMTQEGLGLSMCRKLVKLMNGEVKYIRDTGKSCFLVSLELPLTVSDDAGSVRQSGPLNC</sequence>
<feature type="domain" description="Histidine kinase" evidence="12">
    <location>
        <begin position="896"/>
        <end position="1116"/>
    </location>
</feature>
<gene>
    <name evidence="15" type="primary">LOC112289282</name>
    <name evidence="14" type="ORF">PHYPA_016021</name>
</gene>
<dbReference type="FunFam" id="3.30.565.10:FF:000044">
    <property type="entry name" value="Phytochrome"/>
    <property type="match status" value="1"/>
</dbReference>
<evidence type="ECO:0000256" key="8">
    <source>
        <dbReference type="PIRNR" id="PIRNR000084"/>
    </source>
</evidence>
<dbReference type="Gene3D" id="1.10.287.130">
    <property type="match status" value="1"/>
</dbReference>
<feature type="compositionally biased region" description="Low complexity" evidence="10">
    <location>
        <begin position="1"/>
        <end position="13"/>
    </location>
</feature>
<evidence type="ECO:0000256" key="5">
    <source>
        <dbReference type="ARBA" id="ARBA00023015"/>
    </source>
</evidence>
<dbReference type="FunFam" id="3.30.450.20:FF:000039">
    <property type="entry name" value="Phytochrome"/>
    <property type="match status" value="1"/>
</dbReference>
<dbReference type="CDD" id="cd16932">
    <property type="entry name" value="HATPase_Phy-like"/>
    <property type="match status" value="1"/>
</dbReference>
<dbReference type="InterPro" id="IPR016132">
    <property type="entry name" value="Phyto_chromo_attachment"/>
</dbReference>
<dbReference type="InterPro" id="IPR003594">
    <property type="entry name" value="HATPase_dom"/>
</dbReference>
<dbReference type="InterPro" id="IPR013654">
    <property type="entry name" value="PAS_2"/>
</dbReference>
<dbReference type="PIRSF" id="PIRSF000084">
    <property type="entry name" value="Phytochrome"/>
    <property type="match status" value="1"/>
</dbReference>
<evidence type="ECO:0000256" key="9">
    <source>
        <dbReference type="PIRSR" id="PIRSR000084-50"/>
    </source>
</evidence>
<dbReference type="GO" id="GO:0042803">
    <property type="term" value="F:protein homodimerization activity"/>
    <property type="evidence" value="ECO:0007669"/>
    <property type="project" value="InterPro"/>
</dbReference>
<dbReference type="SUPFAM" id="SSF55874">
    <property type="entry name" value="ATPase domain of HSP90 chaperone/DNA topoisomerase II/histidine kinase"/>
    <property type="match status" value="1"/>
</dbReference>
<dbReference type="PROSITE" id="PS00245">
    <property type="entry name" value="PHYTOCHROME_1"/>
    <property type="match status" value="1"/>
</dbReference>
<dbReference type="SMART" id="SM00387">
    <property type="entry name" value="HATPase_c"/>
    <property type="match status" value="1"/>
</dbReference>
<evidence type="ECO:0000256" key="2">
    <source>
        <dbReference type="ARBA" id="ARBA00022543"/>
    </source>
</evidence>
<dbReference type="GO" id="GO:0006355">
    <property type="term" value="P:regulation of DNA-templated transcription"/>
    <property type="evidence" value="ECO:0007669"/>
    <property type="project" value="InterPro"/>
</dbReference>
<dbReference type="OrthoDB" id="2015534at2759"/>
<evidence type="ECO:0000256" key="3">
    <source>
        <dbReference type="ARBA" id="ARBA00022606"/>
    </source>
</evidence>
<protein>
    <recommendedName>
        <fullName evidence="8">Phytochrome</fullName>
    </recommendedName>
</protein>
<dbReference type="FunCoup" id="A9SLL8">
    <property type="interactions" value="933"/>
</dbReference>